<dbReference type="AlphaFoldDB" id="A0A1X7HNI9"/>
<sequence>MGMTALTMPPLPAHDDRETVIDFQGVVARFGGLHAMGPTSLTVKRGEFLAIVGPSGCGKSTLLNMVAGTLKPSEGTVRYKGELVDRINHNVGYITQKNFCLPWRTVEANVRLPLEFRKHPKAETAARVAAALEKVGLKGFEQAYPKQLSGGMLQRVMIARTLAYSPDLYLMDEPFGSLDAQLRTRMHGELLKLWQETGATFVFVTHDLHEAITLADRVVVMSKRPGRPKLVVDIDLARPRDVIDVQSDPAFSAYFKRLWTALDVH</sequence>
<dbReference type="InterPro" id="IPR003593">
    <property type="entry name" value="AAA+_ATPase"/>
</dbReference>
<dbReference type="InterPro" id="IPR027417">
    <property type="entry name" value="P-loop_NTPase"/>
</dbReference>
<dbReference type="SMART" id="SM00382">
    <property type="entry name" value="AAA"/>
    <property type="match status" value="1"/>
</dbReference>
<dbReference type="InterPro" id="IPR003439">
    <property type="entry name" value="ABC_transporter-like_ATP-bd"/>
</dbReference>
<dbReference type="PROSITE" id="PS50893">
    <property type="entry name" value="ABC_TRANSPORTER_2"/>
    <property type="match status" value="1"/>
</dbReference>
<evidence type="ECO:0000256" key="3">
    <source>
        <dbReference type="ARBA" id="ARBA00022741"/>
    </source>
</evidence>
<dbReference type="GO" id="GO:0005524">
    <property type="term" value="F:ATP binding"/>
    <property type="evidence" value="ECO:0007669"/>
    <property type="project" value="UniProtKB-KW"/>
</dbReference>
<dbReference type="Proteomes" id="UP000192936">
    <property type="component" value="Unassembled WGS sequence"/>
</dbReference>
<dbReference type="SUPFAM" id="SSF52540">
    <property type="entry name" value="P-loop containing nucleoside triphosphate hydrolases"/>
    <property type="match status" value="1"/>
</dbReference>
<gene>
    <name evidence="6" type="ORF">SAMN02982917_6926</name>
</gene>
<evidence type="ECO:0000256" key="2">
    <source>
        <dbReference type="ARBA" id="ARBA00022448"/>
    </source>
</evidence>
<feature type="domain" description="ABC transporter" evidence="5">
    <location>
        <begin position="21"/>
        <end position="248"/>
    </location>
</feature>
<evidence type="ECO:0000313" key="6">
    <source>
        <dbReference type="EMBL" id="SMF89987.1"/>
    </source>
</evidence>
<dbReference type="InterPro" id="IPR050166">
    <property type="entry name" value="ABC_transporter_ATP-bind"/>
</dbReference>
<dbReference type="PANTHER" id="PTHR42788:SF13">
    <property type="entry name" value="ALIPHATIC SULFONATES IMPORT ATP-BINDING PROTEIN SSUB"/>
    <property type="match status" value="1"/>
</dbReference>
<organism evidence="6 7">
    <name type="scientific">Azospirillum oryzae</name>
    <dbReference type="NCBI Taxonomy" id="286727"/>
    <lineage>
        <taxon>Bacteria</taxon>
        <taxon>Pseudomonadati</taxon>
        <taxon>Pseudomonadota</taxon>
        <taxon>Alphaproteobacteria</taxon>
        <taxon>Rhodospirillales</taxon>
        <taxon>Azospirillaceae</taxon>
        <taxon>Azospirillum</taxon>
    </lineage>
</organism>
<comment type="similarity">
    <text evidence="1">Belongs to the ABC transporter superfamily.</text>
</comment>
<dbReference type="PANTHER" id="PTHR42788">
    <property type="entry name" value="TAURINE IMPORT ATP-BINDING PROTEIN-RELATED"/>
    <property type="match status" value="1"/>
</dbReference>
<proteinExistence type="inferred from homology"/>
<accession>A0A1X7HNI9</accession>
<name>A0A1X7HNI9_9PROT</name>
<keyword evidence="3" id="KW-0547">Nucleotide-binding</keyword>
<evidence type="ECO:0000313" key="7">
    <source>
        <dbReference type="Proteomes" id="UP000192936"/>
    </source>
</evidence>
<protein>
    <submittedName>
        <fullName evidence="6">NitT/TauT family transport system ATP-binding protein</fullName>
    </submittedName>
</protein>
<keyword evidence="4 6" id="KW-0067">ATP-binding</keyword>
<evidence type="ECO:0000256" key="4">
    <source>
        <dbReference type="ARBA" id="ARBA00022840"/>
    </source>
</evidence>
<reference evidence="6 7" key="1">
    <citation type="submission" date="2017-04" db="EMBL/GenBank/DDBJ databases">
        <authorList>
            <person name="Afonso C.L."/>
            <person name="Miller P.J."/>
            <person name="Scott M.A."/>
            <person name="Spackman E."/>
            <person name="Goraichik I."/>
            <person name="Dimitrov K.M."/>
            <person name="Suarez D.L."/>
            <person name="Swayne D.E."/>
        </authorList>
    </citation>
    <scope>NUCLEOTIDE SEQUENCE [LARGE SCALE GENOMIC DNA]</scope>
    <source>
        <strain evidence="6 7">A2P</strain>
    </source>
</reference>
<dbReference type="Gene3D" id="3.40.50.300">
    <property type="entry name" value="P-loop containing nucleotide triphosphate hydrolases"/>
    <property type="match status" value="1"/>
</dbReference>
<dbReference type="GO" id="GO:0016887">
    <property type="term" value="F:ATP hydrolysis activity"/>
    <property type="evidence" value="ECO:0007669"/>
    <property type="project" value="InterPro"/>
</dbReference>
<dbReference type="InterPro" id="IPR017871">
    <property type="entry name" value="ABC_transporter-like_CS"/>
</dbReference>
<keyword evidence="2" id="KW-0813">Transport</keyword>
<dbReference type="CDD" id="cd03293">
    <property type="entry name" value="ABC_NrtD_SsuB_transporters"/>
    <property type="match status" value="1"/>
</dbReference>
<evidence type="ECO:0000259" key="5">
    <source>
        <dbReference type="PROSITE" id="PS50893"/>
    </source>
</evidence>
<dbReference type="Pfam" id="PF00005">
    <property type="entry name" value="ABC_tran"/>
    <property type="match status" value="1"/>
</dbReference>
<dbReference type="STRING" id="286727.SAMN02982917_6926"/>
<dbReference type="EMBL" id="FXAK01000009">
    <property type="protein sequence ID" value="SMF89987.1"/>
    <property type="molecule type" value="Genomic_DNA"/>
</dbReference>
<evidence type="ECO:0000256" key="1">
    <source>
        <dbReference type="ARBA" id="ARBA00005417"/>
    </source>
</evidence>
<dbReference type="PROSITE" id="PS00211">
    <property type="entry name" value="ABC_TRANSPORTER_1"/>
    <property type="match status" value="1"/>
</dbReference>